<reference evidence="3" key="1">
    <citation type="submission" date="2022-10" db="EMBL/GenBank/DDBJ databases">
        <title>Genome assembly of Pristionchus species.</title>
        <authorList>
            <person name="Yoshida K."/>
            <person name="Sommer R.J."/>
        </authorList>
    </citation>
    <scope>NUCLEOTIDE SEQUENCE [LARGE SCALE GENOMIC DNA]</scope>
    <source>
        <strain evidence="3">RS5460</strain>
    </source>
</reference>
<keyword evidence="3" id="KW-1185">Reference proteome</keyword>
<comment type="caution">
    <text evidence="2">The sequence shown here is derived from an EMBL/GenBank/DDBJ whole genome shotgun (WGS) entry which is preliminary data.</text>
</comment>
<proteinExistence type="predicted"/>
<dbReference type="AlphaFoldDB" id="A0AAN5ICR5"/>
<gene>
    <name evidence="2" type="ORF">PMAYCL1PPCAC_31603</name>
</gene>
<feature type="non-terminal residue" evidence="2">
    <location>
        <position position="1"/>
    </location>
</feature>
<feature type="region of interest" description="Disordered" evidence="1">
    <location>
        <begin position="345"/>
        <end position="381"/>
    </location>
</feature>
<accession>A0AAN5ICR5</accession>
<sequence>ELRCTARLIYFSKMRTSLCSLLFAYLLSVSYCRVTFTLSEVLQESDLDDKSTAPFKCANGCQIYSDSASDEMWINDGYKDVQNFLIFGSKDGTVASLVKSNDYKLVYRGNGTSPKFVFYVVDKTAPNINTKVISANGEPSYLSYSEAIGMFTLLRSFDPITSIVFDGNFTDGYPRIYTTGFDATSEAACSPVYVSRSEENALNSKITIPSPILTVMNGPPLAMSDPNYQPSGTFENHAEHSSAVYISPGYVGCSYVKDQMYSYSAQSVHDSFSAAVSSVDLEAKTSLPEDPNEALNIVVNKRKIQLTGSMLLKTNYEADQFDISIDWTRKTLNSSFLVKFDLGAASDPTSSATSSVQKSTTTSSAHPTTSTTTTSAVPPTTSMTTDVMLTISSLI</sequence>
<name>A0AAN5ICR5_9BILA</name>
<evidence type="ECO:0000256" key="1">
    <source>
        <dbReference type="SAM" id="MobiDB-lite"/>
    </source>
</evidence>
<evidence type="ECO:0000313" key="3">
    <source>
        <dbReference type="Proteomes" id="UP001328107"/>
    </source>
</evidence>
<dbReference type="EMBL" id="BTRK01000006">
    <property type="protein sequence ID" value="GMR61408.1"/>
    <property type="molecule type" value="Genomic_DNA"/>
</dbReference>
<evidence type="ECO:0000313" key="2">
    <source>
        <dbReference type="EMBL" id="GMR61408.1"/>
    </source>
</evidence>
<dbReference type="Proteomes" id="UP001328107">
    <property type="component" value="Unassembled WGS sequence"/>
</dbReference>
<organism evidence="2 3">
    <name type="scientific">Pristionchus mayeri</name>
    <dbReference type="NCBI Taxonomy" id="1317129"/>
    <lineage>
        <taxon>Eukaryota</taxon>
        <taxon>Metazoa</taxon>
        <taxon>Ecdysozoa</taxon>
        <taxon>Nematoda</taxon>
        <taxon>Chromadorea</taxon>
        <taxon>Rhabditida</taxon>
        <taxon>Rhabditina</taxon>
        <taxon>Diplogasteromorpha</taxon>
        <taxon>Diplogasteroidea</taxon>
        <taxon>Neodiplogasteridae</taxon>
        <taxon>Pristionchus</taxon>
    </lineage>
</organism>
<protein>
    <submittedName>
        <fullName evidence="2">Uncharacterized protein</fullName>
    </submittedName>
</protein>
<feature type="non-terminal residue" evidence="2">
    <location>
        <position position="395"/>
    </location>
</feature>